<organism evidence="1 2">
    <name type="scientific">Marinomonas pollencensis</name>
    <dbReference type="NCBI Taxonomy" id="491954"/>
    <lineage>
        <taxon>Bacteria</taxon>
        <taxon>Pseudomonadati</taxon>
        <taxon>Pseudomonadota</taxon>
        <taxon>Gammaproteobacteria</taxon>
        <taxon>Oceanospirillales</taxon>
        <taxon>Oceanospirillaceae</taxon>
        <taxon>Marinomonas</taxon>
    </lineage>
</organism>
<accession>A0A3E0DM29</accession>
<sequence length="70" mass="7609">MIYLAAYLAPSVSGNNPLQQPQISSVVADSYFFLSNSAALSGDYASLPWCPIQPLYSAYYAFLVDSTTFT</sequence>
<name>A0A3E0DM29_9GAMM</name>
<evidence type="ECO:0000313" key="2">
    <source>
        <dbReference type="Proteomes" id="UP000256542"/>
    </source>
</evidence>
<protein>
    <submittedName>
        <fullName evidence="1">Uncharacterized protein</fullName>
    </submittedName>
</protein>
<keyword evidence="2" id="KW-1185">Reference proteome</keyword>
<comment type="caution">
    <text evidence="1">The sequence shown here is derived from an EMBL/GenBank/DDBJ whole genome shotgun (WGS) entry which is preliminary data.</text>
</comment>
<dbReference type="Proteomes" id="UP000256542">
    <property type="component" value="Unassembled WGS sequence"/>
</dbReference>
<evidence type="ECO:0000313" key="1">
    <source>
        <dbReference type="EMBL" id="REG83868.1"/>
    </source>
</evidence>
<gene>
    <name evidence="1" type="ORF">DFP81_105234</name>
</gene>
<reference evidence="1 2" key="1">
    <citation type="submission" date="2018-08" db="EMBL/GenBank/DDBJ databases">
        <title>Genomic Encyclopedia of Type Strains, Phase III (KMG-III): the genomes of soil and plant-associated and newly described type strains.</title>
        <authorList>
            <person name="Whitman W."/>
        </authorList>
    </citation>
    <scope>NUCLEOTIDE SEQUENCE [LARGE SCALE GENOMIC DNA]</scope>
    <source>
        <strain evidence="1 2">CECT 7375</strain>
    </source>
</reference>
<dbReference type="AlphaFoldDB" id="A0A3E0DM29"/>
<dbReference type="EMBL" id="QUNG01000005">
    <property type="protein sequence ID" value="REG83868.1"/>
    <property type="molecule type" value="Genomic_DNA"/>
</dbReference>
<proteinExistence type="predicted"/>